<feature type="transmembrane region" description="Helical" evidence="7">
    <location>
        <begin position="250"/>
        <end position="269"/>
    </location>
</feature>
<feature type="transmembrane region" description="Helical" evidence="7">
    <location>
        <begin position="107"/>
        <end position="123"/>
    </location>
</feature>
<evidence type="ECO:0000256" key="2">
    <source>
        <dbReference type="ARBA" id="ARBA00007524"/>
    </source>
</evidence>
<evidence type="ECO:0000256" key="7">
    <source>
        <dbReference type="SAM" id="Phobius"/>
    </source>
</evidence>
<dbReference type="Pfam" id="PF03073">
    <property type="entry name" value="TspO_MBR"/>
    <property type="match status" value="1"/>
</dbReference>
<dbReference type="Gene3D" id="1.20.1260.100">
    <property type="entry name" value="TspO/MBR protein"/>
    <property type="match status" value="1"/>
</dbReference>
<name>A0ABD3QKA1_9STRA</name>
<protein>
    <submittedName>
        <fullName evidence="9">Uncharacterized protein</fullName>
    </submittedName>
</protein>
<dbReference type="InterPro" id="IPR004307">
    <property type="entry name" value="TspO_MBR"/>
</dbReference>
<evidence type="ECO:0000256" key="4">
    <source>
        <dbReference type="ARBA" id="ARBA00022989"/>
    </source>
</evidence>
<proteinExistence type="inferred from homology"/>
<feature type="transmembrane region" description="Helical" evidence="7">
    <location>
        <begin position="74"/>
        <end position="95"/>
    </location>
</feature>
<dbReference type="GO" id="GO:0033013">
    <property type="term" value="P:tetrapyrrole metabolic process"/>
    <property type="evidence" value="ECO:0007669"/>
    <property type="project" value="UniProtKB-ARBA"/>
</dbReference>
<dbReference type="CDD" id="cd15904">
    <property type="entry name" value="TSPO_MBR"/>
    <property type="match status" value="1"/>
</dbReference>
<feature type="transmembrane region" description="Helical" evidence="7">
    <location>
        <begin position="191"/>
        <end position="212"/>
    </location>
</feature>
<evidence type="ECO:0000256" key="3">
    <source>
        <dbReference type="ARBA" id="ARBA00022692"/>
    </source>
</evidence>
<evidence type="ECO:0000256" key="6">
    <source>
        <dbReference type="SAM" id="MobiDB-lite"/>
    </source>
</evidence>
<gene>
    <name evidence="9" type="ORF">ACHAWO_008824</name>
</gene>
<reference evidence="9 10" key="1">
    <citation type="submission" date="2024-10" db="EMBL/GenBank/DDBJ databases">
        <title>Updated reference genomes for cyclostephanoid diatoms.</title>
        <authorList>
            <person name="Roberts W.R."/>
            <person name="Alverson A.J."/>
        </authorList>
    </citation>
    <scope>NUCLEOTIDE SEQUENCE [LARGE SCALE GENOMIC DNA]</scope>
    <source>
        <strain evidence="9 10">AJA010-31</strain>
    </source>
</reference>
<feature type="transmembrane region" description="Helical" evidence="7">
    <location>
        <begin position="218"/>
        <end position="238"/>
    </location>
</feature>
<evidence type="ECO:0000313" key="10">
    <source>
        <dbReference type="Proteomes" id="UP001530400"/>
    </source>
</evidence>
<feature type="region of interest" description="Disordered" evidence="6">
    <location>
        <begin position="308"/>
        <end position="327"/>
    </location>
</feature>
<comment type="caution">
    <text evidence="9">The sequence shown here is derived from an EMBL/GenBank/DDBJ whole genome shotgun (WGS) entry which is preliminary data.</text>
</comment>
<feature type="transmembrane region" description="Helical" evidence="7">
    <location>
        <begin position="158"/>
        <end position="179"/>
    </location>
</feature>
<evidence type="ECO:0000256" key="5">
    <source>
        <dbReference type="ARBA" id="ARBA00023136"/>
    </source>
</evidence>
<organism evidence="9 10">
    <name type="scientific">Cyclotella atomus</name>
    <dbReference type="NCBI Taxonomy" id="382360"/>
    <lineage>
        <taxon>Eukaryota</taxon>
        <taxon>Sar</taxon>
        <taxon>Stramenopiles</taxon>
        <taxon>Ochrophyta</taxon>
        <taxon>Bacillariophyta</taxon>
        <taxon>Coscinodiscophyceae</taxon>
        <taxon>Thalassiosirophycidae</taxon>
        <taxon>Stephanodiscales</taxon>
        <taxon>Stephanodiscaceae</taxon>
        <taxon>Cyclotella</taxon>
    </lineage>
</organism>
<keyword evidence="10" id="KW-1185">Reference proteome</keyword>
<dbReference type="GO" id="GO:0016020">
    <property type="term" value="C:membrane"/>
    <property type="evidence" value="ECO:0007669"/>
    <property type="project" value="UniProtKB-SubCell"/>
</dbReference>
<feature type="chain" id="PRO_5044845888" evidence="8">
    <location>
        <begin position="17"/>
        <end position="352"/>
    </location>
</feature>
<dbReference type="InterPro" id="IPR038330">
    <property type="entry name" value="TspO/MBR-related_sf"/>
</dbReference>
<accession>A0ABD3QKA1</accession>
<feature type="signal peptide" evidence="8">
    <location>
        <begin position="1"/>
        <end position="16"/>
    </location>
</feature>
<comment type="similarity">
    <text evidence="2">Belongs to the TspO/BZRP family.</text>
</comment>
<evidence type="ECO:0000256" key="8">
    <source>
        <dbReference type="SAM" id="SignalP"/>
    </source>
</evidence>
<keyword evidence="3 7" id="KW-0812">Transmembrane</keyword>
<evidence type="ECO:0000313" key="9">
    <source>
        <dbReference type="EMBL" id="KAL3800874.1"/>
    </source>
</evidence>
<dbReference type="PANTHER" id="PTHR10057">
    <property type="entry name" value="PERIPHERAL-TYPE BENZODIAZEPINE RECEPTOR"/>
    <property type="match status" value="1"/>
</dbReference>
<dbReference type="AlphaFoldDB" id="A0ABD3QKA1"/>
<keyword evidence="4 7" id="KW-1133">Transmembrane helix</keyword>
<keyword evidence="5 7" id="KW-0472">Membrane</keyword>
<dbReference type="Proteomes" id="UP001530400">
    <property type="component" value="Unassembled WGS sequence"/>
</dbReference>
<comment type="subcellular location">
    <subcellularLocation>
        <location evidence="1">Membrane</location>
        <topology evidence="1">Multi-pass membrane protein</topology>
    </subcellularLocation>
</comment>
<keyword evidence="8" id="KW-0732">Signal</keyword>
<evidence type="ECO:0000256" key="1">
    <source>
        <dbReference type="ARBA" id="ARBA00004141"/>
    </source>
</evidence>
<dbReference type="EMBL" id="JALLPJ020000150">
    <property type="protein sequence ID" value="KAL3800874.1"/>
    <property type="molecule type" value="Genomic_DNA"/>
</dbReference>
<dbReference type="PANTHER" id="PTHR10057:SF0">
    <property type="entry name" value="TRANSLOCATOR PROTEIN"/>
    <property type="match status" value="1"/>
</dbReference>
<sequence length="352" mass="38515">MKALSFLSLLLPAVQCFTASPQPQSRLAVAASRRFIYRTVKPIQPSPRLPLSTQAAAASDHNPYASPQLDKAALAKYAIAALTSLSLLTISFASLDRLTSLLHTTPSSLPLPLTAFLFYFLSLKSRVFNPLNNARPVRSKATTEEPSAGFRDRVMPSWTPPGVVFPIMWLLIIGPLRAYSSALVARAANRFLCWPILAFVTHLTIGDVWNTVNNTERRYGAAVVGVLMALASAVNASIRYYGVLPLAGRLLGLTCLWLSVASLLIADTWRLNPVNIGNGERRREPLYPVKGEAETTFLWFTKATDGGASSENSSNDGPGCKQLIDYNGRGKGEEKITYRNREHLLKSKGIQQ</sequence>